<dbReference type="PROSITE" id="PS50966">
    <property type="entry name" value="ZF_SWIM"/>
    <property type="match status" value="1"/>
</dbReference>
<dbReference type="HOGENOM" id="CLU_006767_8_3_1"/>
<sequence>MENHELTTCLQSKEAGVIELGNFYENKEELRQVVGRFALNNNFEWMVKKSSPDVLYVTCKAPDCKWRLRGRKKMHSDNFEVTVFHNEHTCNLNARRSDHRQAAPWVVGHLIKGKYTQDGTKYKAKDIQRDMFDNYGISMSYVKAWRCREMGLTYARGTPEFSYMKLPGYLYMLEQKNPGTITDLYLEDERFKYCFISLGACRRGFSFCRPVLSIDGTFLKTKYGGIMLVAVAYDANNQLLPVAYGIVDSENNDSWTYFLQKLRVAIGVVENLVFVSDRHQSIDHAVELVFPEAVHCACYHHIVMNVNAKFKTDAFHNQIYNVAYAWSKTECDREFEKLRKMNPAIAAYVESIGFEKWAHPYCLGDRYNIMTSNAAESFNSVTEEFRKYPITTLVEFIRFTLQSWFADRLENADKCATPLATLFEKNLAKIHENARYRRVQRNGANLYNVGRGPNGERGGDVNLVERTCTCGVFTLLKLPCLHACAAALKTNTSVYTLCSPYYSKETWRKIYDDTINLAGDEDDWVLPEHIKNMKVGVPVEKKPVGRPRKSNAGRRRENRFPSGDKKGSVPRNCSRCGSSGHNRATCKARI</sequence>
<dbReference type="GO" id="GO:0008270">
    <property type="term" value="F:zinc ion binding"/>
    <property type="evidence" value="ECO:0007669"/>
    <property type="project" value="UniProtKB-KW"/>
</dbReference>
<evidence type="ECO:0000256" key="4">
    <source>
        <dbReference type="PROSITE-ProRule" id="PRU00325"/>
    </source>
</evidence>
<dbReference type="Pfam" id="PF04434">
    <property type="entry name" value="SWIM"/>
    <property type="match status" value="1"/>
</dbReference>
<dbReference type="InterPro" id="IPR006564">
    <property type="entry name" value="Znf_PMZ"/>
</dbReference>
<name>U5CW25_AMBTC</name>
<dbReference type="InterPro" id="IPR018289">
    <property type="entry name" value="MULE_transposase_dom"/>
</dbReference>
<evidence type="ECO:0000256" key="3">
    <source>
        <dbReference type="ARBA" id="ARBA00022833"/>
    </source>
</evidence>
<reference evidence="8" key="1">
    <citation type="journal article" date="2013" name="Science">
        <title>The Amborella genome and the evolution of flowering plants.</title>
        <authorList>
            <consortium name="Amborella Genome Project"/>
        </authorList>
    </citation>
    <scope>NUCLEOTIDE SEQUENCE [LARGE SCALE GENOMIC DNA]</scope>
</reference>
<dbReference type="Pfam" id="PF03108">
    <property type="entry name" value="DBD_Tnp_Mut"/>
    <property type="match status" value="1"/>
</dbReference>
<gene>
    <name evidence="7" type="ORF">AMTR_s04155p00003130</name>
</gene>
<evidence type="ECO:0000313" key="8">
    <source>
        <dbReference type="Proteomes" id="UP000017836"/>
    </source>
</evidence>
<feature type="compositionally biased region" description="Basic residues" evidence="5">
    <location>
        <begin position="544"/>
        <end position="553"/>
    </location>
</feature>
<keyword evidence="1" id="KW-0479">Metal-binding</keyword>
<dbReference type="InterPro" id="IPR004332">
    <property type="entry name" value="Transposase_MuDR"/>
</dbReference>
<accession>U5CW25</accession>
<dbReference type="Gramene" id="ERN10325">
    <property type="protein sequence ID" value="ERN10325"/>
    <property type="gene ID" value="AMTR_s04155p00003130"/>
</dbReference>
<evidence type="ECO:0000259" key="6">
    <source>
        <dbReference type="PROSITE" id="PS50966"/>
    </source>
</evidence>
<evidence type="ECO:0000256" key="1">
    <source>
        <dbReference type="ARBA" id="ARBA00022723"/>
    </source>
</evidence>
<dbReference type="InterPro" id="IPR007527">
    <property type="entry name" value="Znf_SWIM"/>
</dbReference>
<dbReference type="Pfam" id="PF10551">
    <property type="entry name" value="MULE"/>
    <property type="match status" value="1"/>
</dbReference>
<evidence type="ECO:0000313" key="7">
    <source>
        <dbReference type="EMBL" id="ERN10325.1"/>
    </source>
</evidence>
<keyword evidence="8" id="KW-1185">Reference proteome</keyword>
<evidence type="ECO:0000256" key="2">
    <source>
        <dbReference type="ARBA" id="ARBA00022771"/>
    </source>
</evidence>
<organism evidence="7 8">
    <name type="scientific">Amborella trichopoda</name>
    <dbReference type="NCBI Taxonomy" id="13333"/>
    <lineage>
        <taxon>Eukaryota</taxon>
        <taxon>Viridiplantae</taxon>
        <taxon>Streptophyta</taxon>
        <taxon>Embryophyta</taxon>
        <taxon>Tracheophyta</taxon>
        <taxon>Spermatophyta</taxon>
        <taxon>Magnoliopsida</taxon>
        <taxon>Amborellales</taxon>
        <taxon>Amborellaceae</taxon>
        <taxon>Amborella</taxon>
    </lineage>
</organism>
<dbReference type="OrthoDB" id="1938144at2759"/>
<dbReference type="OMA" id="CACYHHI"/>
<dbReference type="SMART" id="SM00575">
    <property type="entry name" value="ZnF_PMZ"/>
    <property type="match status" value="1"/>
</dbReference>
<feature type="region of interest" description="Disordered" evidence="5">
    <location>
        <begin position="539"/>
        <end position="590"/>
    </location>
</feature>
<keyword evidence="2 4" id="KW-0863">Zinc-finger</keyword>
<dbReference type="PANTHER" id="PTHR31973">
    <property type="entry name" value="POLYPROTEIN, PUTATIVE-RELATED"/>
    <property type="match status" value="1"/>
</dbReference>
<dbReference type="eggNOG" id="ENOG502RJNC">
    <property type="taxonomic scope" value="Eukaryota"/>
</dbReference>
<evidence type="ECO:0000256" key="5">
    <source>
        <dbReference type="SAM" id="MobiDB-lite"/>
    </source>
</evidence>
<dbReference type="EMBL" id="KI392860">
    <property type="protein sequence ID" value="ERN10325.1"/>
    <property type="molecule type" value="Genomic_DNA"/>
</dbReference>
<dbReference type="PANTHER" id="PTHR31973:SF187">
    <property type="entry name" value="MUTATOR TRANSPOSASE MUDRA PROTEIN"/>
    <property type="match status" value="1"/>
</dbReference>
<dbReference type="Proteomes" id="UP000017836">
    <property type="component" value="Unassembled WGS sequence"/>
</dbReference>
<protein>
    <recommendedName>
        <fullName evidence="6">SWIM-type domain-containing protein</fullName>
    </recommendedName>
</protein>
<feature type="compositionally biased region" description="Basic and acidic residues" evidence="5">
    <location>
        <begin position="554"/>
        <end position="567"/>
    </location>
</feature>
<dbReference type="KEGG" id="atr:18438498"/>
<proteinExistence type="predicted"/>
<feature type="domain" description="SWIM-type" evidence="6">
    <location>
        <begin position="447"/>
        <end position="491"/>
    </location>
</feature>
<keyword evidence="3" id="KW-0862">Zinc</keyword>
<dbReference type="AlphaFoldDB" id="U5CW25"/>